<dbReference type="Pfam" id="PF00753">
    <property type="entry name" value="Lactamase_B"/>
    <property type="match status" value="1"/>
</dbReference>
<dbReference type="eggNOG" id="COG0491">
    <property type="taxonomic scope" value="Bacteria"/>
</dbReference>
<reference evidence="3 4" key="1">
    <citation type="journal article" date="2009" name="Stand. Genomic Sci.">
        <title>Complete genome sequence of Sanguibacter keddieii type strain (ST-74).</title>
        <authorList>
            <person name="Ivanova N."/>
            <person name="Sikorski J."/>
            <person name="Sims D."/>
            <person name="Brettin T."/>
            <person name="Detter J.C."/>
            <person name="Han C."/>
            <person name="Lapidus A."/>
            <person name="Copeland A."/>
            <person name="Glavina Del Rio T."/>
            <person name="Nolan M."/>
            <person name="Chen F."/>
            <person name="Lucas S."/>
            <person name="Tice H."/>
            <person name="Cheng J.F."/>
            <person name="Bruce D."/>
            <person name="Goodwin L."/>
            <person name="Pitluck S."/>
            <person name="Pati A."/>
            <person name="Mavromatis K."/>
            <person name="Chen A."/>
            <person name="Palaniappan K."/>
            <person name="D'haeseleer P."/>
            <person name="Chain P."/>
            <person name="Bristow J."/>
            <person name="Eisen J.A."/>
            <person name="Markowitz V."/>
            <person name="Hugenholtz P."/>
            <person name="Goker M."/>
            <person name="Pukall R."/>
            <person name="Klenk H.P."/>
            <person name="Kyrpides N.C."/>
        </authorList>
    </citation>
    <scope>NUCLEOTIDE SEQUENCE [LARGE SCALE GENOMIC DNA]</scope>
    <source>
        <strain evidence="4">ATCC 51767 / DSM 10542 / NCFB 3025 / ST-74</strain>
    </source>
</reference>
<protein>
    <recommendedName>
        <fullName evidence="2">Metallo-beta-lactamase domain-containing protein</fullName>
    </recommendedName>
</protein>
<feature type="compositionally biased region" description="Basic and acidic residues" evidence="1">
    <location>
        <begin position="162"/>
        <end position="175"/>
    </location>
</feature>
<dbReference type="Proteomes" id="UP000000322">
    <property type="component" value="Chromosome"/>
</dbReference>
<organism evidence="3 4">
    <name type="scientific">Sanguibacter keddieii (strain ATCC 51767 / DSM 10542 / NCFB 3025 / ST-74)</name>
    <dbReference type="NCBI Taxonomy" id="446469"/>
    <lineage>
        <taxon>Bacteria</taxon>
        <taxon>Bacillati</taxon>
        <taxon>Actinomycetota</taxon>
        <taxon>Actinomycetes</taxon>
        <taxon>Micrococcales</taxon>
        <taxon>Sanguibacteraceae</taxon>
        <taxon>Sanguibacter</taxon>
    </lineage>
</organism>
<evidence type="ECO:0000259" key="2">
    <source>
        <dbReference type="Pfam" id="PF00753"/>
    </source>
</evidence>
<feature type="domain" description="Metallo-beta-lactamase" evidence="2">
    <location>
        <begin position="29"/>
        <end position="98"/>
    </location>
</feature>
<dbReference type="HOGENOM" id="CLU_042402_0_0_11"/>
<dbReference type="Gene3D" id="3.60.15.10">
    <property type="entry name" value="Ribonuclease Z/Hydroxyacylglutathione hydrolase-like"/>
    <property type="match status" value="1"/>
</dbReference>
<name>D1BC08_SANKS</name>
<gene>
    <name evidence="3" type="ordered locus">Sked_08370</name>
</gene>
<sequence>MQRLFASRTQWAVGNGFFHSGIIDTDESQSVYVYDCGSINRPANRAALTREIGEFGKQLDLRDAGVDIMFISHFDEDHVSGIPELTQRVRVTKFVLPMIPGPDRLLLYSRSLLDRTPGRPIGSFYGSFITDPDAALRALGATGVFFIPPTQPQGGDEGDAGEPLHEERKPIRDIDSDQGNTTAHVDLEISTKLATISRDGDVVWEWRYAQSQQSTSVMKDFAGELVKAGAIAREVDLHDSREIARLVQTRPADLADAYRLAIRKVGRSFTRNLSSLMLYSGPPVAGWCSTLTRRSTACPPFEDVFVSGDRPGFLGLGDANLRSKARRAHVNAVFKERKKRVGTFAPAHHGSHLDWNVSLLDGLGGGSGYRPTLVFSASGAYDHPHLKVLLEANEAGATTKVVGVEEPSRLTESFAIFYQP</sequence>
<evidence type="ECO:0000313" key="3">
    <source>
        <dbReference type="EMBL" id="ACZ20788.1"/>
    </source>
</evidence>
<keyword evidence="4" id="KW-1185">Reference proteome</keyword>
<evidence type="ECO:0000313" key="4">
    <source>
        <dbReference type="Proteomes" id="UP000000322"/>
    </source>
</evidence>
<evidence type="ECO:0000256" key="1">
    <source>
        <dbReference type="SAM" id="MobiDB-lite"/>
    </source>
</evidence>
<dbReference type="KEGG" id="ske:Sked_08370"/>
<dbReference type="InterPro" id="IPR001279">
    <property type="entry name" value="Metallo-B-lactamas"/>
</dbReference>
<dbReference type="SUPFAM" id="SSF56281">
    <property type="entry name" value="Metallo-hydrolase/oxidoreductase"/>
    <property type="match status" value="1"/>
</dbReference>
<dbReference type="EMBL" id="CP001819">
    <property type="protein sequence ID" value="ACZ20788.1"/>
    <property type="molecule type" value="Genomic_DNA"/>
</dbReference>
<dbReference type="AlphaFoldDB" id="D1BC08"/>
<accession>D1BC08</accession>
<proteinExistence type="predicted"/>
<dbReference type="InterPro" id="IPR036866">
    <property type="entry name" value="RibonucZ/Hydroxyglut_hydro"/>
</dbReference>
<feature type="region of interest" description="Disordered" evidence="1">
    <location>
        <begin position="148"/>
        <end position="180"/>
    </location>
</feature>